<reference evidence="11" key="1">
    <citation type="submission" date="2017-09" db="EMBL/GenBank/DDBJ databases">
        <title>Depth-based differentiation of microbial function through sediment-hosted aquifers and enrichment of novel symbionts in the deep terrestrial subsurface.</title>
        <authorList>
            <person name="Probst A.J."/>
            <person name="Ladd B."/>
            <person name="Jarett J.K."/>
            <person name="Geller-Mcgrath D.E."/>
            <person name="Sieber C.M."/>
            <person name="Emerson J.B."/>
            <person name="Anantharaman K."/>
            <person name="Thomas B.C."/>
            <person name="Malmstrom R."/>
            <person name="Stieglmeier M."/>
            <person name="Klingl A."/>
            <person name="Woyke T."/>
            <person name="Ryan C.M."/>
            <person name="Banfield J.F."/>
        </authorList>
    </citation>
    <scope>NUCLEOTIDE SEQUENCE [LARGE SCALE GENOMIC DNA]</scope>
</reference>
<dbReference type="Gene3D" id="3.40.50.150">
    <property type="entry name" value="Vaccinia Virus protein VP39"/>
    <property type="match status" value="1"/>
</dbReference>
<dbReference type="GO" id="GO:0003677">
    <property type="term" value="F:DNA binding"/>
    <property type="evidence" value="ECO:0007669"/>
    <property type="project" value="UniProtKB-KW"/>
</dbReference>
<evidence type="ECO:0000256" key="4">
    <source>
        <dbReference type="ARBA" id="ARBA00022691"/>
    </source>
</evidence>
<evidence type="ECO:0000313" key="10">
    <source>
        <dbReference type="EMBL" id="PIX33490.1"/>
    </source>
</evidence>
<dbReference type="SUPFAM" id="SSF46955">
    <property type="entry name" value="Putative DNA-binding domain"/>
    <property type="match status" value="1"/>
</dbReference>
<evidence type="ECO:0000256" key="3">
    <source>
        <dbReference type="ARBA" id="ARBA00022679"/>
    </source>
</evidence>
<keyword evidence="3" id="KW-0808">Transferase</keyword>
<evidence type="ECO:0000256" key="7">
    <source>
        <dbReference type="ARBA" id="ARBA00049120"/>
    </source>
</evidence>
<dbReference type="GO" id="GO:0006355">
    <property type="term" value="P:regulation of DNA-templated transcription"/>
    <property type="evidence" value="ECO:0007669"/>
    <property type="project" value="InterPro"/>
</dbReference>
<dbReference type="Gene3D" id="1.10.1660.10">
    <property type="match status" value="1"/>
</dbReference>
<comment type="similarity">
    <text evidence="1">Belongs to the N(4)/N(6)-methyltransferase family. N(4) subfamily.</text>
</comment>
<evidence type="ECO:0000256" key="8">
    <source>
        <dbReference type="RuleBase" id="RU362026"/>
    </source>
</evidence>
<dbReference type="InterPro" id="IPR009061">
    <property type="entry name" value="DNA-bd_dom_put_sf"/>
</dbReference>
<evidence type="ECO:0000256" key="5">
    <source>
        <dbReference type="ARBA" id="ARBA00022747"/>
    </source>
</evidence>
<sequence>MEEKNNYTTKETAKYLGISTATIYRMEKQGLISSTKTPGGQRRFSRKTIEKYLRESQNFEAPQNPSRYKKTDFIIKEAEATYVAKPIAIQTDELFFHTDSIWICNADILKTNNIKDDSIDLIVTSPPYNVDIKYNSHDDTMSYDDYLSFTKEWLTRCYEFIKDDGRFCLNIPLDKNKGGQQSMCADITTIAKQVGFKYHSTIIWNEQNISRRTAWGSWLSAAAPYVIAPVEVIVVLYKKEWKKTSGSRRSDITKKEFMEWTNGVWNFMGESKKRVGHPAPFPVELPRRCIKLFSFVGDTILDPFLGSGSTLLACLQTGREGIGVDIDKKYCELAKRRLLTEGQINQLKFDVTVGSR</sequence>
<dbReference type="PROSITE" id="PS50937">
    <property type="entry name" value="HTH_MERR_2"/>
    <property type="match status" value="1"/>
</dbReference>
<protein>
    <recommendedName>
        <fullName evidence="8">Methyltransferase</fullName>
        <ecNumber evidence="8">2.1.1.-</ecNumber>
    </recommendedName>
</protein>
<dbReference type="Pfam" id="PF12728">
    <property type="entry name" value="HTH_17"/>
    <property type="match status" value="1"/>
</dbReference>
<dbReference type="InterPro" id="IPR029063">
    <property type="entry name" value="SAM-dependent_MTases_sf"/>
</dbReference>
<evidence type="ECO:0000256" key="1">
    <source>
        <dbReference type="ARBA" id="ARBA00010203"/>
    </source>
</evidence>
<dbReference type="PANTHER" id="PTHR13370:SF3">
    <property type="entry name" value="TRNA (GUANINE(10)-N2)-METHYLTRANSFERASE HOMOLOG"/>
    <property type="match status" value="1"/>
</dbReference>
<dbReference type="GO" id="GO:0032259">
    <property type="term" value="P:methylation"/>
    <property type="evidence" value="ECO:0007669"/>
    <property type="project" value="UniProtKB-KW"/>
</dbReference>
<comment type="caution">
    <text evidence="10">The sequence shown here is derived from an EMBL/GenBank/DDBJ whole genome shotgun (WGS) entry which is preliminary data.</text>
</comment>
<evidence type="ECO:0000259" key="9">
    <source>
        <dbReference type="PROSITE" id="PS50937"/>
    </source>
</evidence>
<dbReference type="CDD" id="cd04762">
    <property type="entry name" value="HTH_MerR-trunc"/>
    <property type="match status" value="1"/>
</dbReference>
<dbReference type="InterPro" id="IPR010093">
    <property type="entry name" value="SinI_DNA-bd"/>
</dbReference>
<dbReference type="InterPro" id="IPR001091">
    <property type="entry name" value="RM_Methyltransferase"/>
</dbReference>
<dbReference type="Proteomes" id="UP000231493">
    <property type="component" value="Unassembled WGS sequence"/>
</dbReference>
<evidence type="ECO:0000256" key="2">
    <source>
        <dbReference type="ARBA" id="ARBA00022603"/>
    </source>
</evidence>
<dbReference type="NCBIfam" id="TIGR01764">
    <property type="entry name" value="excise"/>
    <property type="match status" value="1"/>
</dbReference>
<accession>A0A2M7K5U6</accession>
<dbReference type="PANTHER" id="PTHR13370">
    <property type="entry name" value="RNA METHYLASE-RELATED"/>
    <property type="match status" value="1"/>
</dbReference>
<organism evidence="10 11">
    <name type="scientific">Candidatus Infernicultor aquiphilus</name>
    <dbReference type="NCBI Taxonomy" id="1805029"/>
    <lineage>
        <taxon>Bacteria</taxon>
        <taxon>Pseudomonadati</taxon>
        <taxon>Atribacterota</taxon>
        <taxon>Candidatus Phoenicimicrobiia</taxon>
        <taxon>Candidatus Pheonicimicrobiales</taxon>
        <taxon>Candidatus Phoenicimicrobiaceae</taxon>
        <taxon>Candidatus Infernicultor</taxon>
    </lineage>
</organism>
<dbReference type="InterPro" id="IPR002941">
    <property type="entry name" value="DNA_methylase_N4/N6"/>
</dbReference>
<dbReference type="GO" id="GO:0008170">
    <property type="term" value="F:N-methyltransferase activity"/>
    <property type="evidence" value="ECO:0007669"/>
    <property type="project" value="InterPro"/>
</dbReference>
<dbReference type="GO" id="GO:0009307">
    <property type="term" value="P:DNA restriction-modification system"/>
    <property type="evidence" value="ECO:0007669"/>
    <property type="project" value="UniProtKB-KW"/>
</dbReference>
<dbReference type="GO" id="GO:0015667">
    <property type="term" value="F:site-specific DNA-methyltransferase (cytosine-N4-specific) activity"/>
    <property type="evidence" value="ECO:0007669"/>
    <property type="project" value="UniProtKB-EC"/>
</dbReference>
<dbReference type="PROSITE" id="PS00093">
    <property type="entry name" value="N4_MTASE"/>
    <property type="match status" value="1"/>
</dbReference>
<dbReference type="GO" id="GO:0005737">
    <property type="term" value="C:cytoplasm"/>
    <property type="evidence" value="ECO:0007669"/>
    <property type="project" value="TreeGrafter"/>
</dbReference>
<dbReference type="InterPro" id="IPR000551">
    <property type="entry name" value="MerR-type_HTH_dom"/>
</dbReference>
<name>A0A2M7K5U6_9BACT</name>
<keyword evidence="6" id="KW-0238">DNA-binding</keyword>
<dbReference type="InterPro" id="IPR041657">
    <property type="entry name" value="HTH_17"/>
</dbReference>
<comment type="catalytic activity">
    <reaction evidence="7">
        <text>a 2'-deoxycytidine in DNA + S-adenosyl-L-methionine = an N(4)-methyl-2'-deoxycytidine in DNA + S-adenosyl-L-homocysteine + H(+)</text>
        <dbReference type="Rhea" id="RHEA:16857"/>
        <dbReference type="Rhea" id="RHEA-COMP:11369"/>
        <dbReference type="Rhea" id="RHEA-COMP:13674"/>
        <dbReference type="ChEBI" id="CHEBI:15378"/>
        <dbReference type="ChEBI" id="CHEBI:57856"/>
        <dbReference type="ChEBI" id="CHEBI:59789"/>
        <dbReference type="ChEBI" id="CHEBI:85452"/>
        <dbReference type="ChEBI" id="CHEBI:137933"/>
        <dbReference type="EC" id="2.1.1.113"/>
    </reaction>
</comment>
<keyword evidence="4" id="KW-0949">S-adenosyl-L-methionine</keyword>
<dbReference type="InterPro" id="IPR017985">
    <property type="entry name" value="MeTrfase_CN4_CS"/>
</dbReference>
<keyword evidence="2" id="KW-0489">Methyltransferase</keyword>
<dbReference type="PRINTS" id="PR00508">
    <property type="entry name" value="S21N4MTFRASE"/>
</dbReference>
<dbReference type="SUPFAM" id="SSF53335">
    <property type="entry name" value="S-adenosyl-L-methionine-dependent methyltransferases"/>
    <property type="match status" value="1"/>
</dbReference>
<gene>
    <name evidence="10" type="ORF">COZ58_07450</name>
</gene>
<keyword evidence="5" id="KW-0680">Restriction system</keyword>
<dbReference type="EMBL" id="PFIP01000152">
    <property type="protein sequence ID" value="PIX33490.1"/>
    <property type="molecule type" value="Genomic_DNA"/>
</dbReference>
<feature type="domain" description="HTH merR-type" evidence="9">
    <location>
        <begin position="6"/>
        <end position="51"/>
    </location>
</feature>
<evidence type="ECO:0000313" key="11">
    <source>
        <dbReference type="Proteomes" id="UP000231493"/>
    </source>
</evidence>
<dbReference type="EC" id="2.1.1.-" evidence="8"/>
<proteinExistence type="inferred from homology"/>
<dbReference type="AlphaFoldDB" id="A0A2M7K5U6"/>
<evidence type="ECO:0000256" key="6">
    <source>
        <dbReference type="ARBA" id="ARBA00023125"/>
    </source>
</evidence>
<dbReference type="Pfam" id="PF01555">
    <property type="entry name" value="N6_N4_Mtase"/>
    <property type="match status" value="1"/>
</dbReference>